<organism evidence="2 3">
    <name type="scientific">Chrysemys picta bellii</name>
    <name type="common">Western painted turtle</name>
    <name type="synonym">Emys bellii</name>
    <dbReference type="NCBI Taxonomy" id="8478"/>
    <lineage>
        <taxon>Eukaryota</taxon>
        <taxon>Metazoa</taxon>
        <taxon>Chordata</taxon>
        <taxon>Craniata</taxon>
        <taxon>Vertebrata</taxon>
        <taxon>Euteleostomi</taxon>
        <taxon>Archelosauria</taxon>
        <taxon>Testudinata</taxon>
        <taxon>Testudines</taxon>
        <taxon>Cryptodira</taxon>
        <taxon>Durocryptodira</taxon>
        <taxon>Testudinoidea</taxon>
        <taxon>Emydidae</taxon>
        <taxon>Chrysemys</taxon>
    </lineage>
</organism>
<reference evidence="2" key="1">
    <citation type="submission" date="2025-08" db="UniProtKB">
        <authorList>
            <consortium name="Ensembl"/>
        </authorList>
    </citation>
    <scope>IDENTIFICATION</scope>
</reference>
<dbReference type="AlphaFoldDB" id="A0A8C3F6H1"/>
<sequence>PQIMCKGCAEGIAVVTGMGTETRRTVSFALSIFPQLVFRQHGGDSTWTSWWMGNGKRNKNRSKVKPGPENFPQGSKDALKGDWAKIYQVKCYVYHSFCLSPLEPGEVFLESLSYR</sequence>
<evidence type="ECO:0000256" key="1">
    <source>
        <dbReference type="SAM" id="MobiDB-lite"/>
    </source>
</evidence>
<name>A0A8C3F6H1_CHRPI</name>
<evidence type="ECO:0000313" key="2">
    <source>
        <dbReference type="Ensembl" id="ENSCPBP00000003740.1"/>
    </source>
</evidence>
<keyword evidence="3" id="KW-1185">Reference proteome</keyword>
<evidence type="ECO:0000313" key="3">
    <source>
        <dbReference type="Proteomes" id="UP000694380"/>
    </source>
</evidence>
<dbReference type="Ensembl" id="ENSCPBT00000004567.1">
    <property type="protein sequence ID" value="ENSCPBP00000003740.1"/>
    <property type="gene ID" value="ENSCPBG00000003039.1"/>
</dbReference>
<proteinExistence type="predicted"/>
<protein>
    <submittedName>
        <fullName evidence="2">Uncharacterized protein</fullName>
    </submittedName>
</protein>
<feature type="region of interest" description="Disordered" evidence="1">
    <location>
        <begin position="52"/>
        <end position="73"/>
    </location>
</feature>
<dbReference type="Proteomes" id="UP000694380">
    <property type="component" value="Unplaced"/>
</dbReference>
<accession>A0A8C3F6H1</accession>
<reference evidence="2" key="2">
    <citation type="submission" date="2025-09" db="UniProtKB">
        <authorList>
            <consortium name="Ensembl"/>
        </authorList>
    </citation>
    <scope>IDENTIFICATION</scope>
</reference>